<dbReference type="Pfam" id="PF00501">
    <property type="entry name" value="AMP-binding"/>
    <property type="match status" value="1"/>
</dbReference>
<dbReference type="Gene3D" id="3.40.50.12780">
    <property type="entry name" value="N-terminal domain of ligase-like"/>
    <property type="match status" value="1"/>
</dbReference>
<dbReference type="GO" id="GO:0005524">
    <property type="term" value="F:ATP binding"/>
    <property type="evidence" value="ECO:0007669"/>
    <property type="project" value="UniProtKB-KW"/>
</dbReference>
<dbReference type="OrthoDB" id="1700726at2759"/>
<accession>A0A8H7QUF5</accession>
<evidence type="ECO:0000313" key="6">
    <source>
        <dbReference type="Proteomes" id="UP000603453"/>
    </source>
</evidence>
<keyword evidence="6" id="KW-1185">Reference proteome</keyword>
<evidence type="ECO:0000313" key="5">
    <source>
        <dbReference type="EMBL" id="KAG2198959.1"/>
    </source>
</evidence>
<dbReference type="GO" id="GO:0016020">
    <property type="term" value="C:membrane"/>
    <property type="evidence" value="ECO:0007669"/>
    <property type="project" value="TreeGrafter"/>
</dbReference>
<evidence type="ECO:0000256" key="1">
    <source>
        <dbReference type="ARBA" id="ARBA00022741"/>
    </source>
</evidence>
<proteinExistence type="predicted"/>
<dbReference type="InterPro" id="IPR000873">
    <property type="entry name" value="AMP-dep_synth/lig_dom"/>
</dbReference>
<dbReference type="GO" id="GO:0004467">
    <property type="term" value="F:long-chain fatty acid-CoA ligase activity"/>
    <property type="evidence" value="ECO:0007669"/>
    <property type="project" value="TreeGrafter"/>
</dbReference>
<dbReference type="EMBL" id="JAEPRD010000102">
    <property type="protein sequence ID" value="KAG2198959.1"/>
    <property type="molecule type" value="Genomic_DNA"/>
</dbReference>
<dbReference type="PANTHER" id="PTHR43272:SF33">
    <property type="entry name" value="AMP-BINDING DOMAIN-CONTAINING PROTEIN-RELATED"/>
    <property type="match status" value="1"/>
</dbReference>
<comment type="caution">
    <text evidence="5">The sequence shown here is derived from an EMBL/GenBank/DDBJ whole genome shotgun (WGS) entry which is preliminary data.</text>
</comment>
<evidence type="ECO:0000256" key="2">
    <source>
        <dbReference type="ARBA" id="ARBA00022840"/>
    </source>
</evidence>
<name>A0A8H7QUF5_9FUNG</name>
<dbReference type="PANTHER" id="PTHR43272">
    <property type="entry name" value="LONG-CHAIN-FATTY-ACID--COA LIGASE"/>
    <property type="match status" value="1"/>
</dbReference>
<dbReference type="InterPro" id="IPR042099">
    <property type="entry name" value="ANL_N_sf"/>
</dbReference>
<keyword evidence="2" id="KW-0067">ATP-binding</keyword>
<feature type="signal peptide" evidence="3">
    <location>
        <begin position="1"/>
        <end position="22"/>
    </location>
</feature>
<dbReference type="Proteomes" id="UP000603453">
    <property type="component" value="Unassembled WGS sequence"/>
</dbReference>
<feature type="domain" description="AMP-dependent synthetase/ligase" evidence="4">
    <location>
        <begin position="242"/>
        <end position="486"/>
    </location>
</feature>
<keyword evidence="1" id="KW-0547">Nucleotide-binding</keyword>
<keyword evidence="3" id="KW-0732">Signal</keyword>
<evidence type="ECO:0000256" key="3">
    <source>
        <dbReference type="SAM" id="SignalP"/>
    </source>
</evidence>
<sequence>MPVELNTLSYLLLTSIFSAASAVAIKNGRHSDVHPLVLNSQGSFSSLRYAGESAIIKSKMYTHSTLFSNNQTIRTLSQLYEVAFLKHKTNTFILSGQTVCSRYGKWFIEINSVHILWPSCHWGGLVTIPIAAQATSSHLLHVIRNTSLTVLVIDASHLDFALHLIEASTVKHLIVLGHHPQEQREYFGIRVSSFDYLKKVGLEALIETSDQTSSDTMASIYYSSNPKNNIILDNKDNQNALGVVLTHQNMISALSSYAAHLPASHRITSKDRFMHGFAIDNVLGYILGILCTFMGATLSFEDKIPYNDFHLNVENVLSTIKGFRPTIYASGAPFLKQVRILIANKYGNSFIYQRGLKRKDRYHREGRLVSDCIYDMLVFRDIRQRMFGGNIRLLLIDDDQNMSDDASFYRAILGAQVLKTFSRAETTSGMTATSVYDYTSDKRLIGPPLPVMEIKLSDHEEYTAEDLPNPRGEIQVRGHNVFAGYWNDDKDTLLDVVHPDGWFITDMIGELLPNGSFRLLKSK</sequence>
<evidence type="ECO:0000259" key="4">
    <source>
        <dbReference type="Pfam" id="PF00501"/>
    </source>
</evidence>
<dbReference type="GO" id="GO:0005783">
    <property type="term" value="C:endoplasmic reticulum"/>
    <property type="evidence" value="ECO:0007669"/>
    <property type="project" value="TreeGrafter"/>
</dbReference>
<reference evidence="5" key="1">
    <citation type="submission" date="2020-12" db="EMBL/GenBank/DDBJ databases">
        <title>Metabolic potential, ecology and presence of endohyphal bacteria is reflected in genomic diversity of Mucoromycotina.</title>
        <authorList>
            <person name="Muszewska A."/>
            <person name="Okrasinska A."/>
            <person name="Steczkiewicz K."/>
            <person name="Drgas O."/>
            <person name="Orlowska M."/>
            <person name="Perlinska-Lenart U."/>
            <person name="Aleksandrzak-Piekarczyk T."/>
            <person name="Szatraj K."/>
            <person name="Zielenkiewicz U."/>
            <person name="Pilsyk S."/>
            <person name="Malc E."/>
            <person name="Mieczkowski P."/>
            <person name="Kruszewska J.S."/>
            <person name="Biernat P."/>
            <person name="Pawlowska J."/>
        </authorList>
    </citation>
    <scope>NUCLEOTIDE SEQUENCE</scope>
    <source>
        <strain evidence="5">WA0000017839</strain>
    </source>
</reference>
<dbReference type="AlphaFoldDB" id="A0A8H7QUF5"/>
<organism evidence="5 6">
    <name type="scientific">Mucor saturninus</name>
    <dbReference type="NCBI Taxonomy" id="64648"/>
    <lineage>
        <taxon>Eukaryota</taxon>
        <taxon>Fungi</taxon>
        <taxon>Fungi incertae sedis</taxon>
        <taxon>Mucoromycota</taxon>
        <taxon>Mucoromycotina</taxon>
        <taxon>Mucoromycetes</taxon>
        <taxon>Mucorales</taxon>
        <taxon>Mucorineae</taxon>
        <taxon>Mucoraceae</taxon>
        <taxon>Mucor</taxon>
    </lineage>
</organism>
<dbReference type="SUPFAM" id="SSF56801">
    <property type="entry name" value="Acetyl-CoA synthetase-like"/>
    <property type="match status" value="1"/>
</dbReference>
<feature type="chain" id="PRO_5034120069" description="AMP-dependent synthetase/ligase domain-containing protein" evidence="3">
    <location>
        <begin position="23"/>
        <end position="523"/>
    </location>
</feature>
<protein>
    <recommendedName>
        <fullName evidence="4">AMP-dependent synthetase/ligase domain-containing protein</fullName>
    </recommendedName>
</protein>
<gene>
    <name evidence="5" type="ORF">INT47_013143</name>
</gene>